<evidence type="ECO:0000313" key="2">
    <source>
        <dbReference type="Proteomes" id="UP000191500"/>
    </source>
</evidence>
<dbReference type="SUPFAM" id="SSF53067">
    <property type="entry name" value="Actin-like ATPase domain"/>
    <property type="match status" value="2"/>
</dbReference>
<dbReference type="InterPro" id="IPR043129">
    <property type="entry name" value="ATPase_NBD"/>
</dbReference>
<proteinExistence type="predicted"/>
<dbReference type="Gene3D" id="3.30.420.40">
    <property type="match status" value="1"/>
</dbReference>
<dbReference type="Proteomes" id="UP000191500">
    <property type="component" value="Unassembled WGS sequence"/>
</dbReference>
<dbReference type="AlphaFoldDB" id="A0A1V6V9B3"/>
<comment type="caution">
    <text evidence="1">The sequence shown here is derived from an EMBL/GenBank/DDBJ whole genome shotgun (WGS) entry which is preliminary data.</text>
</comment>
<sequence>MTKWKTGEVQDSTYMTKTSEVPTGRWGMKAMAARIKELAEVDDVLVIGIDFGTTFSGAAWATLDDFENNEINVITSWPDHGRDEAKAPSKLLYEDGKVTWGFGVPGDADPIRWFKLLLLREEDLSDEVRQSEFVLRARKMLRETGKSATDLVADYLKGLWQHTLETIYKTRTETVVDAYIFNVVVTVPAIWKGYARDAMEEAFEKAGILEDRPAGATTLAFAPEPEAAALVTLCEQEKYMKPDDVYLICDAGGGTVDLITYRVGSVEPIQIHEAVVGTGGLCGGIFVDEAFEAICKNRLGRRWGNLSQTGINSIMKTEWEDSIKAGYKPRDDGREFIVPIPAEAFKGGSINDTSRSPVIKNARIHFSSSDIEKAFTSVFSDIEKLVDEQIRSANEKGLSVKKIILVGGLGSSPYLYDHLRSRYVRHRIDIMQANGMRPRTAICRGAVVKGFLDAPHATGATDAPLSVVSTIARQSLGVVYATEYDEAVHLARDRYWDNHEGIWRASKQMEWYLRKGDDVLKARPVRHDFYRSYKSEDEFDDMITTIIMQCDDNDPPSRHNTSVKELCRIHVSLEGISYSSLESYKGENGQALKKFSYDLEMVPSGASTEFAVWYQGRKLGSGQADVHFK</sequence>
<dbReference type="PRINTS" id="PR00301">
    <property type="entry name" value="HEATSHOCK70"/>
</dbReference>
<evidence type="ECO:0008006" key="3">
    <source>
        <dbReference type="Google" id="ProtNLM"/>
    </source>
</evidence>
<name>A0A1V6V9B3_9EURO</name>
<dbReference type="STRING" id="36646.A0A1V6V9B3"/>
<organism evidence="1 2">
    <name type="scientific">Penicillium coprophilum</name>
    <dbReference type="NCBI Taxonomy" id="36646"/>
    <lineage>
        <taxon>Eukaryota</taxon>
        <taxon>Fungi</taxon>
        <taxon>Dikarya</taxon>
        <taxon>Ascomycota</taxon>
        <taxon>Pezizomycotina</taxon>
        <taxon>Eurotiomycetes</taxon>
        <taxon>Eurotiomycetidae</taxon>
        <taxon>Eurotiales</taxon>
        <taxon>Aspergillaceae</taxon>
        <taxon>Penicillium</taxon>
    </lineage>
</organism>
<keyword evidence="2" id="KW-1185">Reference proteome</keyword>
<evidence type="ECO:0000313" key="1">
    <source>
        <dbReference type="EMBL" id="OQE47198.1"/>
    </source>
</evidence>
<accession>A0A1V6V9B3</accession>
<protein>
    <recommendedName>
        <fullName evidence="3">Actin-like ATPase domain-containing protein</fullName>
    </recommendedName>
</protein>
<dbReference type="CDD" id="cd10170">
    <property type="entry name" value="ASKHA_NBD_HSP70"/>
    <property type="match status" value="1"/>
</dbReference>
<reference evidence="2" key="1">
    <citation type="journal article" date="2017" name="Nat. Microbiol.">
        <title>Global analysis of biosynthetic gene clusters reveals vast potential of secondary metabolite production in Penicillium species.</title>
        <authorList>
            <person name="Nielsen J.C."/>
            <person name="Grijseels S."/>
            <person name="Prigent S."/>
            <person name="Ji B."/>
            <person name="Dainat J."/>
            <person name="Nielsen K.F."/>
            <person name="Frisvad J.C."/>
            <person name="Workman M."/>
            <person name="Nielsen J."/>
        </authorList>
    </citation>
    <scope>NUCLEOTIDE SEQUENCE [LARGE SCALE GENOMIC DNA]</scope>
    <source>
        <strain evidence="2">IBT 31321</strain>
    </source>
</reference>
<dbReference type="PANTHER" id="PTHR14187">
    <property type="entry name" value="ALPHA KINASE/ELONGATION FACTOR 2 KINASE"/>
    <property type="match status" value="1"/>
</dbReference>
<dbReference type="PANTHER" id="PTHR14187:SF5">
    <property type="entry name" value="HEAT SHOCK 70 KDA PROTEIN 12A"/>
    <property type="match status" value="1"/>
</dbReference>
<dbReference type="EMBL" id="MDDG01000001">
    <property type="protein sequence ID" value="OQE47198.1"/>
    <property type="molecule type" value="Genomic_DNA"/>
</dbReference>
<gene>
    <name evidence="1" type="ORF">PENCOP_c001G01352</name>
</gene>